<feature type="transmembrane region" description="Helical" evidence="1">
    <location>
        <begin position="62"/>
        <end position="87"/>
    </location>
</feature>
<reference evidence="3" key="1">
    <citation type="submission" date="2017-09" db="EMBL/GenBank/DDBJ databases">
        <title>Depth-based differentiation of microbial function through sediment-hosted aquifers and enrichment of novel symbionts in the deep terrestrial subsurface.</title>
        <authorList>
            <person name="Probst A.J."/>
            <person name="Ladd B."/>
            <person name="Jarett J.K."/>
            <person name="Geller-Mcgrath D.E."/>
            <person name="Sieber C.M.K."/>
            <person name="Emerson J.B."/>
            <person name="Anantharaman K."/>
            <person name="Thomas B.C."/>
            <person name="Malmstrom R."/>
            <person name="Stieglmeier M."/>
            <person name="Klingl A."/>
            <person name="Woyke T."/>
            <person name="Ryan C.M."/>
            <person name="Banfield J.F."/>
        </authorList>
    </citation>
    <scope>NUCLEOTIDE SEQUENCE [LARGE SCALE GENOMIC DNA]</scope>
</reference>
<keyword evidence="1" id="KW-0812">Transmembrane</keyword>
<evidence type="ECO:0000313" key="2">
    <source>
        <dbReference type="EMBL" id="PIR80643.1"/>
    </source>
</evidence>
<comment type="caution">
    <text evidence="2">The sequence shown here is derived from an EMBL/GenBank/DDBJ whole genome shotgun (WGS) entry which is preliminary data.</text>
</comment>
<gene>
    <name evidence="2" type="ORF">COU24_02890</name>
</gene>
<proteinExistence type="predicted"/>
<dbReference type="Proteomes" id="UP000229128">
    <property type="component" value="Unassembled WGS sequence"/>
</dbReference>
<evidence type="ECO:0000256" key="1">
    <source>
        <dbReference type="SAM" id="Phobius"/>
    </source>
</evidence>
<feature type="transmembrane region" description="Helical" evidence="1">
    <location>
        <begin position="108"/>
        <end position="130"/>
    </location>
</feature>
<dbReference type="AlphaFoldDB" id="A0A2H0U7E5"/>
<keyword evidence="1" id="KW-1133">Transmembrane helix</keyword>
<evidence type="ECO:0000313" key="3">
    <source>
        <dbReference type="Proteomes" id="UP000229128"/>
    </source>
</evidence>
<accession>A0A2H0U7E5</accession>
<keyword evidence="1" id="KW-0472">Membrane</keyword>
<dbReference type="EMBL" id="PFBQ01000053">
    <property type="protein sequence ID" value="PIR80643.1"/>
    <property type="molecule type" value="Genomic_DNA"/>
</dbReference>
<organism evidence="2 3">
    <name type="scientific">Candidatus Kuenenbacteria bacterium CG10_big_fil_rev_8_21_14_0_10_39_14</name>
    <dbReference type="NCBI Taxonomy" id="1974619"/>
    <lineage>
        <taxon>Bacteria</taxon>
        <taxon>Candidatus Kueneniibacteriota</taxon>
    </lineage>
</organism>
<dbReference type="InterPro" id="IPR043993">
    <property type="entry name" value="T4SS_pilin"/>
</dbReference>
<dbReference type="Pfam" id="PF18895">
    <property type="entry name" value="T4SS_pilin"/>
    <property type="match status" value="1"/>
</dbReference>
<sequence>MHKKYLKILLVILVVFLISGFLGFQIEGARAASALKALITGNMELASGGLPLTQNPTQIVKLVIQGALGLVAIIFFVIIVIAGFRWMTGGGNEESITKAKKMITNATIGLIVVMFSYAITVFVFDVILGANK</sequence>
<name>A0A2H0U7E5_9BACT</name>
<protein>
    <submittedName>
        <fullName evidence="2">Uncharacterized protein</fullName>
    </submittedName>
</protein>